<gene>
    <name evidence="8" type="ORF">SAMN05444972_101153</name>
</gene>
<evidence type="ECO:0000256" key="3">
    <source>
        <dbReference type="ARBA" id="ARBA00022692"/>
    </source>
</evidence>
<evidence type="ECO:0000313" key="8">
    <source>
        <dbReference type="EMBL" id="SFS31692.1"/>
    </source>
</evidence>
<accession>A0A1I6NUQ8</accession>
<dbReference type="Proteomes" id="UP000198660">
    <property type="component" value="Unassembled WGS sequence"/>
</dbReference>
<evidence type="ECO:0000256" key="5">
    <source>
        <dbReference type="ARBA" id="ARBA00023136"/>
    </source>
</evidence>
<sequence length="345" mass="38778">MGLLNKSYYIIAYYIVVATFTCLAFSSLIDSYEQTAVLPDGLSPGSMRVTVSMSEEDKESSMKTGRLIKKLTTQSNDPFLLYKDISSYGKAFFLQDHSLPLSTANGHQPKQGHSVVVLDHEMAHNIRKKDGEKYFRFNNRDYEVIDFFTPKDVGMELARKFFITLDPTTNVTGMYEVDGLSMDSVDHALKSLQKEEPSLKFEVTPLRLTVSERLEHVIQDQLVVVASLLVTIVFIMMSTIGTTTAWIDARRDEIYARYLVGARFRDVRRWLLKEYLFVVFGSFAVGAMCAFLLLAVGAFDKVVTSFDGRGLVTALAFCLLIGTSTLVVATWIDQRKKGIIRKGSS</sequence>
<evidence type="ECO:0000256" key="4">
    <source>
        <dbReference type="ARBA" id="ARBA00022989"/>
    </source>
</evidence>
<dbReference type="AlphaFoldDB" id="A0A1I6NUQ8"/>
<reference evidence="9" key="1">
    <citation type="submission" date="2016-10" db="EMBL/GenBank/DDBJ databases">
        <authorList>
            <person name="Varghese N."/>
            <person name="Submissions S."/>
        </authorList>
    </citation>
    <scope>NUCLEOTIDE SEQUENCE [LARGE SCALE GENOMIC DNA]</scope>
    <source>
        <strain evidence="9">DSM 45789</strain>
    </source>
</reference>
<keyword evidence="5 6" id="KW-0472">Membrane</keyword>
<evidence type="ECO:0000256" key="6">
    <source>
        <dbReference type="SAM" id="Phobius"/>
    </source>
</evidence>
<organism evidence="8 9">
    <name type="scientific">Marininema halotolerans</name>
    <dbReference type="NCBI Taxonomy" id="1155944"/>
    <lineage>
        <taxon>Bacteria</taxon>
        <taxon>Bacillati</taxon>
        <taxon>Bacillota</taxon>
        <taxon>Bacilli</taxon>
        <taxon>Bacillales</taxon>
        <taxon>Thermoactinomycetaceae</taxon>
        <taxon>Marininema</taxon>
    </lineage>
</organism>
<keyword evidence="9" id="KW-1185">Reference proteome</keyword>
<comment type="subcellular location">
    <subcellularLocation>
        <location evidence="1">Cell membrane</location>
        <topology evidence="1">Multi-pass membrane protein</topology>
    </subcellularLocation>
</comment>
<dbReference type="OrthoDB" id="2676810at2"/>
<evidence type="ECO:0000256" key="1">
    <source>
        <dbReference type="ARBA" id="ARBA00004651"/>
    </source>
</evidence>
<feature type="transmembrane region" description="Helical" evidence="6">
    <location>
        <begin position="275"/>
        <end position="299"/>
    </location>
</feature>
<feature type="transmembrane region" description="Helical" evidence="6">
    <location>
        <begin position="222"/>
        <end position="247"/>
    </location>
</feature>
<dbReference type="InterPro" id="IPR003838">
    <property type="entry name" value="ABC3_permease_C"/>
</dbReference>
<dbReference type="GO" id="GO:0005886">
    <property type="term" value="C:plasma membrane"/>
    <property type="evidence" value="ECO:0007669"/>
    <property type="project" value="UniProtKB-SubCell"/>
</dbReference>
<feature type="transmembrane region" description="Helical" evidence="6">
    <location>
        <begin position="311"/>
        <end position="332"/>
    </location>
</feature>
<protein>
    <submittedName>
        <fullName evidence="8">FtsX-like permease family protein</fullName>
    </submittedName>
</protein>
<dbReference type="Pfam" id="PF02687">
    <property type="entry name" value="FtsX"/>
    <property type="match status" value="1"/>
</dbReference>
<evidence type="ECO:0000256" key="2">
    <source>
        <dbReference type="ARBA" id="ARBA00022475"/>
    </source>
</evidence>
<name>A0A1I6NUQ8_9BACL</name>
<keyword evidence="3 6" id="KW-0812">Transmembrane</keyword>
<dbReference type="RefSeq" id="WP_091832376.1">
    <property type="nucleotide sequence ID" value="NZ_FPAA01000001.1"/>
</dbReference>
<evidence type="ECO:0000313" key="9">
    <source>
        <dbReference type="Proteomes" id="UP000198660"/>
    </source>
</evidence>
<keyword evidence="4 6" id="KW-1133">Transmembrane helix</keyword>
<keyword evidence="2" id="KW-1003">Cell membrane</keyword>
<feature type="transmembrane region" description="Helical" evidence="6">
    <location>
        <begin position="7"/>
        <end position="29"/>
    </location>
</feature>
<proteinExistence type="predicted"/>
<evidence type="ECO:0000259" key="7">
    <source>
        <dbReference type="Pfam" id="PF02687"/>
    </source>
</evidence>
<dbReference type="EMBL" id="FPAA01000001">
    <property type="protein sequence ID" value="SFS31692.1"/>
    <property type="molecule type" value="Genomic_DNA"/>
</dbReference>
<feature type="domain" description="ABC3 transporter permease C-terminal" evidence="7">
    <location>
        <begin position="228"/>
        <end position="331"/>
    </location>
</feature>